<evidence type="ECO:0000256" key="1">
    <source>
        <dbReference type="ARBA" id="ARBA00022450"/>
    </source>
</evidence>
<dbReference type="CDD" id="cd00833">
    <property type="entry name" value="PKS"/>
    <property type="match status" value="1"/>
</dbReference>
<evidence type="ECO:0000256" key="6">
    <source>
        <dbReference type="ARBA" id="ARBA00023268"/>
    </source>
</evidence>
<dbReference type="OrthoDB" id="9765680at2"/>
<keyword evidence="6" id="KW-0511">Multifunctional enzyme</keyword>
<dbReference type="Gene3D" id="3.30.70.3290">
    <property type="match status" value="1"/>
</dbReference>
<dbReference type="PROSITE" id="PS52004">
    <property type="entry name" value="KS3_2"/>
    <property type="match status" value="1"/>
</dbReference>
<dbReference type="InterPro" id="IPR036291">
    <property type="entry name" value="NAD(P)-bd_dom_sf"/>
</dbReference>
<dbReference type="GO" id="GO:0004312">
    <property type="term" value="F:fatty acid synthase activity"/>
    <property type="evidence" value="ECO:0007669"/>
    <property type="project" value="TreeGrafter"/>
</dbReference>
<dbReference type="FunFam" id="1.10.1200.10:FF:000016">
    <property type="entry name" value="Non-ribosomal peptide synthase"/>
    <property type="match status" value="1"/>
</dbReference>
<dbReference type="SUPFAM" id="SSF47336">
    <property type="entry name" value="ACP-like"/>
    <property type="match status" value="1"/>
</dbReference>
<evidence type="ECO:0000256" key="4">
    <source>
        <dbReference type="ARBA" id="ARBA00022832"/>
    </source>
</evidence>
<evidence type="ECO:0000259" key="9">
    <source>
        <dbReference type="PROSITE" id="PS52004"/>
    </source>
</evidence>
<dbReference type="FunFam" id="3.40.47.10:FF:000042">
    <property type="entry name" value="Polyketide synthase Pks13"/>
    <property type="match status" value="1"/>
</dbReference>
<dbReference type="InterPro" id="IPR013968">
    <property type="entry name" value="PKS_KR"/>
</dbReference>
<dbReference type="Pfam" id="PF00550">
    <property type="entry name" value="PP-binding"/>
    <property type="match status" value="1"/>
</dbReference>
<dbReference type="Gene3D" id="3.40.366.10">
    <property type="entry name" value="Malonyl-Coenzyme A Acyl Carrier Protein, domain 2"/>
    <property type="match status" value="1"/>
</dbReference>
<dbReference type="SUPFAM" id="SSF51735">
    <property type="entry name" value="NAD(P)-binding Rossmann-fold domains"/>
    <property type="match status" value="2"/>
</dbReference>
<name>A0A223CZJ2_9BACL</name>
<feature type="domain" description="Ketosynthase family 3 (KS3)" evidence="9">
    <location>
        <begin position="10"/>
        <end position="436"/>
    </location>
</feature>
<dbReference type="EMBL" id="CP022657">
    <property type="protein sequence ID" value="ASS74675.1"/>
    <property type="molecule type" value="Genomic_DNA"/>
</dbReference>
<reference evidence="10 11" key="1">
    <citation type="journal article" date="2015" name="Int. J. Syst. Evol. Microbiol.">
        <title>Tumebacillus algifaecis sp. nov., isolated from decomposing algal scum.</title>
        <authorList>
            <person name="Wu Y.F."/>
            <person name="Zhang B."/>
            <person name="Xing P."/>
            <person name="Wu Q.L."/>
            <person name="Liu S.J."/>
        </authorList>
    </citation>
    <scope>NUCLEOTIDE SEQUENCE [LARGE SCALE GENOMIC DNA]</scope>
    <source>
        <strain evidence="10 11">THMBR28</strain>
    </source>
</reference>
<dbReference type="Gene3D" id="3.40.47.10">
    <property type="match status" value="1"/>
</dbReference>
<dbReference type="InterPro" id="IPR016036">
    <property type="entry name" value="Malonyl_transacylase_ACP-bd"/>
</dbReference>
<keyword evidence="11" id="KW-1185">Reference proteome</keyword>
<dbReference type="Pfam" id="PF21394">
    <property type="entry name" value="Beta-ketacyl_N"/>
    <property type="match status" value="1"/>
</dbReference>
<dbReference type="InterPro" id="IPR057326">
    <property type="entry name" value="KR_dom"/>
</dbReference>
<dbReference type="InterPro" id="IPR018201">
    <property type="entry name" value="Ketoacyl_synth_AS"/>
</dbReference>
<dbReference type="Pfam" id="PF22621">
    <property type="entry name" value="CurL-like_PKS_C"/>
    <property type="match status" value="1"/>
</dbReference>
<proteinExistence type="predicted"/>
<dbReference type="Pfam" id="PF00698">
    <property type="entry name" value="Acyl_transf_1"/>
    <property type="match status" value="1"/>
</dbReference>
<dbReference type="InterPro" id="IPR014031">
    <property type="entry name" value="Ketoacyl_synth_C"/>
</dbReference>
<dbReference type="Pfam" id="PF08659">
    <property type="entry name" value="KR"/>
    <property type="match status" value="1"/>
</dbReference>
<dbReference type="InterPro" id="IPR049490">
    <property type="entry name" value="C883_1060-like_KR_N"/>
</dbReference>
<dbReference type="InterPro" id="IPR014043">
    <property type="entry name" value="Acyl_transferase_dom"/>
</dbReference>
<keyword evidence="7" id="KW-0175">Coiled coil</keyword>
<protein>
    <submittedName>
        <fullName evidence="10">Uncharacterized protein</fullName>
    </submittedName>
</protein>
<feature type="domain" description="Carrier" evidence="8">
    <location>
        <begin position="1431"/>
        <end position="1506"/>
    </location>
</feature>
<dbReference type="PROSITE" id="PS50075">
    <property type="entry name" value="CARRIER"/>
    <property type="match status" value="1"/>
</dbReference>
<dbReference type="InterPro" id="IPR006162">
    <property type="entry name" value="Ppantetheine_attach_site"/>
</dbReference>
<keyword evidence="2" id="KW-0597">Phosphoprotein</keyword>
<keyword evidence="4" id="KW-0276">Fatty acid metabolism</keyword>
<dbReference type="InterPro" id="IPR020841">
    <property type="entry name" value="PKS_Beta-ketoAc_synthase_dom"/>
</dbReference>
<sequence length="1540" mass="167037">MSHEKENQLLEGIAIVGMSGRFPGSKNIAEFWANLQNGMETISEFTEEELKAAGVDADLLQDPQYVKRGGLLQDRELFDAHFFDYTAKEAEVTDPSHRLFLETAWEALETAGYDAEQYPGRIGVYGGVGANSFSYHLSANRALFEQIGALQATLATSYDFLATRVAYKLNLTGPALTVQTACSTSLVAVHQACQQLLMHECDMALAGGVAIKLLEAEGYLYQEGSILSPDGHCRAFDEQAQGTIGGDGVGVVVLKRLEDALEDGDQIYAVIRGSAVNNDGAEKIGFTAPSVDGQAQVILDALAVAGVEADTISYIETHGTATPLGDPIEVAALTNAYRESTDRVGYCALGSLKTNMGHLDAAAGVAGLIKATLMLKHAQFVPSLHFEKANPKLGLESSPFYVNTELKAWPSGREPRRAGVSSFGMGGTNAHVVLEEAPVAEVGSESLRNWQLLVLSAKTSTALTSATENVAAHLRENRQGELADVAYTLQTGRRAFDHRRIVAVQSHEDAVAALTALDGKRVFTAESETRDRSVVFLFPGQGAQNVNMGLDLYREEPVFREQVDLCSEQLKAHLGFDLRDVLYPAVDKQEEAQERLRQTSITQPALFVIEYALAKLWIELGVQPSAMLGHSIGEYVAAVFAGVMSLEDALKLVAVRGKLMQSLPEGTMLAVPLAEAEVLPLLGAGLSLAAVNGPRACVVAGTTEAVEQLEAQLQAQEVECRRLVTSHAFHSEMMDPILAAFAEAVQGVELHAPQLAYLSNVSGSWITAEEATDPNYWVKHLRGTVRFADNVHELLQEPGRLFLEVGPGRSLIGLTRQQVAAEGAQEVLLSSMRHRDEQVSDAAFLLTSLGRIWLSGLKLDWTRLYQAETRRRVALPTYPFERKRYWLERKAGTTAKIQRKKADIADWFYVPTWKKSLLIADDATDAKHWLLFLDETGAGAELAKRLTTAGHHVVTVAAGASFAKTEADAYTVRPAEREDYSLLLDDLATAERLPQKIVHLFGVTDAADDYEETQGKGFYSLLGLAQALGEQTLADGVEIGVITNNLQDVLNDIVTAPARATALGLCKVIPQELTGVSARAIDIDSVTDAALLIAELSAESVDTVVAYRRSLRFVQTYEAVRLPQRSASVHANAVVLITGANTPNGQAAAAYFEQHQNAKLVLITHDAEATDPHAVTVHVQSSDAAAVSVQSPTSNSIEITVQPQSATEAGSQTKTADRLYFTANITDLAQIQSIVQRATEQFGEITGVIHAEDPRGTGMLQLKTQEMTAAVLDPKVKGALVLERALADAKLDFFLLYNSTVAATGGFGQSDNCAAGMFLDAFAAARAHTHTVNWGIWKWDDWQEQQLTGVAELHQQLREARLAFGITEAEGWEALTRILSFGLPQTVVSTQDFHDVLQASQSFTAAGFLEALEESRQAALAGAQSNSNYVAPRNELEETIAGFWAELFGINRPSIQADFFDLGGNSLVAIQLVTRMRKQFGMDFPINTIFESPTIEALAQMVESNQLGQEKLDALEELLKQIEGMSDDDLLAKMLEEETK</sequence>
<evidence type="ECO:0000256" key="5">
    <source>
        <dbReference type="ARBA" id="ARBA00023098"/>
    </source>
</evidence>
<dbReference type="KEGG" id="tab:CIG75_06615"/>
<dbReference type="SMART" id="SM00827">
    <property type="entry name" value="PKS_AT"/>
    <property type="match status" value="1"/>
</dbReference>
<gene>
    <name evidence="10" type="ORF">CIG75_06615</name>
</gene>
<dbReference type="GO" id="GO:0004315">
    <property type="term" value="F:3-oxoacyl-[acyl-carrier-protein] synthase activity"/>
    <property type="evidence" value="ECO:0007669"/>
    <property type="project" value="InterPro"/>
</dbReference>
<dbReference type="Gene3D" id="3.30.70.250">
    <property type="entry name" value="Malonyl-CoA ACP transacylase, ACP-binding"/>
    <property type="match status" value="1"/>
</dbReference>
<dbReference type="Gene3D" id="3.40.50.1820">
    <property type="entry name" value="alpha/beta hydrolase"/>
    <property type="match status" value="1"/>
</dbReference>
<dbReference type="SMART" id="SM00825">
    <property type="entry name" value="PKS_KS"/>
    <property type="match status" value="1"/>
</dbReference>
<dbReference type="GO" id="GO:0031177">
    <property type="term" value="F:phosphopantetheine binding"/>
    <property type="evidence" value="ECO:0007669"/>
    <property type="project" value="InterPro"/>
</dbReference>
<dbReference type="InterPro" id="IPR016039">
    <property type="entry name" value="Thiolase-like"/>
</dbReference>
<evidence type="ECO:0000256" key="2">
    <source>
        <dbReference type="ARBA" id="ARBA00022553"/>
    </source>
</evidence>
<dbReference type="SMART" id="SM00822">
    <property type="entry name" value="PKS_KR"/>
    <property type="match status" value="1"/>
</dbReference>
<dbReference type="InterPro" id="IPR014030">
    <property type="entry name" value="Ketoacyl_synth_N"/>
</dbReference>
<dbReference type="InterPro" id="IPR001227">
    <property type="entry name" value="Ac_transferase_dom_sf"/>
</dbReference>
<dbReference type="GO" id="GO:0044550">
    <property type="term" value="P:secondary metabolite biosynthetic process"/>
    <property type="evidence" value="ECO:0007669"/>
    <property type="project" value="UniProtKB-ARBA"/>
</dbReference>
<dbReference type="InterPro" id="IPR029058">
    <property type="entry name" value="AB_hydrolase_fold"/>
</dbReference>
<dbReference type="Pfam" id="PF00109">
    <property type="entry name" value="ketoacyl-synt"/>
    <property type="match status" value="1"/>
</dbReference>
<dbReference type="SUPFAM" id="SSF53901">
    <property type="entry name" value="Thiolase-like"/>
    <property type="match status" value="1"/>
</dbReference>
<dbReference type="SUPFAM" id="SSF52151">
    <property type="entry name" value="FabD/lysophospholipase-like"/>
    <property type="match status" value="1"/>
</dbReference>
<dbReference type="PANTHER" id="PTHR43775">
    <property type="entry name" value="FATTY ACID SYNTHASE"/>
    <property type="match status" value="1"/>
</dbReference>
<keyword evidence="1" id="KW-0596">Phosphopantetheine</keyword>
<organism evidence="10 11">
    <name type="scientific">Tumebacillus algifaecis</name>
    <dbReference type="NCBI Taxonomy" id="1214604"/>
    <lineage>
        <taxon>Bacteria</taxon>
        <taxon>Bacillati</taxon>
        <taxon>Bacillota</taxon>
        <taxon>Bacilli</taxon>
        <taxon>Bacillales</taxon>
        <taxon>Alicyclobacillaceae</taxon>
        <taxon>Tumebacillus</taxon>
    </lineage>
</organism>
<dbReference type="PROSITE" id="PS00012">
    <property type="entry name" value="PHOSPHOPANTETHEINE"/>
    <property type="match status" value="1"/>
</dbReference>
<dbReference type="Gene3D" id="3.40.50.720">
    <property type="entry name" value="NAD(P)-binding Rossmann-like Domain"/>
    <property type="match status" value="1"/>
</dbReference>
<keyword evidence="3" id="KW-0808">Transferase</keyword>
<dbReference type="InterPro" id="IPR036736">
    <property type="entry name" value="ACP-like_sf"/>
</dbReference>
<dbReference type="RefSeq" id="WP_094235925.1">
    <property type="nucleotide sequence ID" value="NZ_CP022657.1"/>
</dbReference>
<dbReference type="Proteomes" id="UP000214688">
    <property type="component" value="Chromosome"/>
</dbReference>
<dbReference type="GO" id="GO:0006633">
    <property type="term" value="P:fatty acid biosynthetic process"/>
    <property type="evidence" value="ECO:0007669"/>
    <property type="project" value="InterPro"/>
</dbReference>
<dbReference type="PROSITE" id="PS00606">
    <property type="entry name" value="KS3_1"/>
    <property type="match status" value="1"/>
</dbReference>
<dbReference type="SMART" id="SM00823">
    <property type="entry name" value="PKS_PP"/>
    <property type="match status" value="1"/>
</dbReference>
<dbReference type="InterPro" id="IPR009081">
    <property type="entry name" value="PP-bd_ACP"/>
</dbReference>
<evidence type="ECO:0000313" key="10">
    <source>
        <dbReference type="EMBL" id="ASS74675.1"/>
    </source>
</evidence>
<dbReference type="SUPFAM" id="SSF55048">
    <property type="entry name" value="Probable ACP-binding domain of malonyl-CoA ACP transacylase"/>
    <property type="match status" value="1"/>
</dbReference>
<dbReference type="PANTHER" id="PTHR43775:SF51">
    <property type="entry name" value="INACTIVE PHENOLPHTHIOCEROL SYNTHESIS POLYKETIDE SYNTHASE TYPE I PKS1-RELATED"/>
    <property type="match status" value="1"/>
</dbReference>
<evidence type="ECO:0000259" key="8">
    <source>
        <dbReference type="PROSITE" id="PS50075"/>
    </source>
</evidence>
<evidence type="ECO:0000256" key="7">
    <source>
        <dbReference type="SAM" id="Coils"/>
    </source>
</evidence>
<dbReference type="InterPro" id="IPR050091">
    <property type="entry name" value="PKS_NRPS_Biosynth_Enz"/>
</dbReference>
<evidence type="ECO:0000256" key="3">
    <source>
        <dbReference type="ARBA" id="ARBA00022679"/>
    </source>
</evidence>
<feature type="coiled-coil region" evidence="7">
    <location>
        <begin position="699"/>
        <end position="726"/>
    </location>
</feature>
<evidence type="ECO:0000313" key="11">
    <source>
        <dbReference type="Proteomes" id="UP000214688"/>
    </source>
</evidence>
<keyword evidence="5" id="KW-0443">Lipid metabolism</keyword>
<dbReference type="Pfam" id="PF02801">
    <property type="entry name" value="Ketoacyl-synt_C"/>
    <property type="match status" value="1"/>
</dbReference>
<dbReference type="InterPro" id="IPR016035">
    <property type="entry name" value="Acyl_Trfase/lysoPLipase"/>
</dbReference>
<accession>A0A223CZJ2</accession>
<dbReference type="InterPro" id="IPR020806">
    <property type="entry name" value="PKS_PP-bd"/>
</dbReference>